<accession>A0A409XQK9</accession>
<dbReference type="STRING" id="93625.A0A409XQK9"/>
<feature type="compositionally biased region" description="Polar residues" evidence="1">
    <location>
        <begin position="449"/>
        <end position="461"/>
    </location>
</feature>
<keyword evidence="2" id="KW-0472">Membrane</keyword>
<evidence type="ECO:0000256" key="3">
    <source>
        <dbReference type="SAM" id="SignalP"/>
    </source>
</evidence>
<dbReference type="Proteomes" id="UP000283269">
    <property type="component" value="Unassembled WGS sequence"/>
</dbReference>
<dbReference type="AlphaFoldDB" id="A0A409XQK9"/>
<evidence type="ECO:0000313" key="5">
    <source>
        <dbReference type="Proteomes" id="UP000283269"/>
    </source>
</evidence>
<sequence length="509" mass="54441">MGGFWRPLNVVVALLISVYSIQDVLATVAPYLNPGFRFVYDNANQALPIPVTTQCDKVRLRWTRDGNSTGPLPVAPYSLQVFTSTTSVPYSILAGFGPTFDWQVPFAPNTQYQICMFDVNGVSGGCQQTYTVIASSSSNAPTCQNVTAPSALSVSASVPLGAMSQYSYIDQCTSLSVTPKSGSPPYTLTIAPDYHPPYNITSNSMNPISWKVSLPVGFRFFISLTSADGSMWANGPMRVGGLGSSDCLLPGSVSKSIFDRIVIGASIGSLFFGAVAGILGYLAYLKFARRRRKSPSQSYLATAYDSRNSPSRPLTAPSLIGGSTIVTRSAPSIASSMPTPSMPAMPLPSTPPIRNAELPLEPVRHTGSTRRGNRSVDPYDLSIRSDTESVSSRGQSTIAPTNYYPLDVKHPIPPSPNAVDTSFGSDSMSMASSSSNITHTGPPRGRPISVQSRAPTYVPRSSNLRGAVRTINEIEEYGELGELPPEYGRHMADPSLNYAPSVLSSGNRF</sequence>
<feature type="compositionally biased region" description="Low complexity" evidence="1">
    <location>
        <begin position="422"/>
        <end position="435"/>
    </location>
</feature>
<organism evidence="4 5">
    <name type="scientific">Psilocybe cyanescens</name>
    <dbReference type="NCBI Taxonomy" id="93625"/>
    <lineage>
        <taxon>Eukaryota</taxon>
        <taxon>Fungi</taxon>
        <taxon>Dikarya</taxon>
        <taxon>Basidiomycota</taxon>
        <taxon>Agaricomycotina</taxon>
        <taxon>Agaricomycetes</taxon>
        <taxon>Agaricomycetidae</taxon>
        <taxon>Agaricales</taxon>
        <taxon>Agaricineae</taxon>
        <taxon>Strophariaceae</taxon>
        <taxon>Psilocybe</taxon>
    </lineage>
</organism>
<feature type="transmembrane region" description="Helical" evidence="2">
    <location>
        <begin position="261"/>
        <end position="284"/>
    </location>
</feature>
<evidence type="ECO:0008006" key="6">
    <source>
        <dbReference type="Google" id="ProtNLM"/>
    </source>
</evidence>
<feature type="signal peptide" evidence="3">
    <location>
        <begin position="1"/>
        <end position="26"/>
    </location>
</feature>
<evidence type="ECO:0000313" key="4">
    <source>
        <dbReference type="EMBL" id="PPQ92991.1"/>
    </source>
</evidence>
<comment type="caution">
    <text evidence="4">The sequence shown here is derived from an EMBL/GenBank/DDBJ whole genome shotgun (WGS) entry which is preliminary data.</text>
</comment>
<keyword evidence="3" id="KW-0732">Signal</keyword>
<feature type="region of interest" description="Disordered" evidence="1">
    <location>
        <begin position="363"/>
        <end position="461"/>
    </location>
</feature>
<feature type="compositionally biased region" description="Polar residues" evidence="1">
    <location>
        <begin position="388"/>
        <end position="400"/>
    </location>
</feature>
<reference evidence="4 5" key="1">
    <citation type="journal article" date="2018" name="Evol. Lett.">
        <title>Horizontal gene cluster transfer increased hallucinogenic mushroom diversity.</title>
        <authorList>
            <person name="Reynolds H.T."/>
            <person name="Vijayakumar V."/>
            <person name="Gluck-Thaler E."/>
            <person name="Korotkin H.B."/>
            <person name="Matheny P.B."/>
            <person name="Slot J.C."/>
        </authorList>
    </citation>
    <scope>NUCLEOTIDE SEQUENCE [LARGE SCALE GENOMIC DNA]</scope>
    <source>
        <strain evidence="4 5">2631</strain>
    </source>
</reference>
<keyword evidence="2" id="KW-1133">Transmembrane helix</keyword>
<protein>
    <recommendedName>
        <fullName evidence="6">Fibronectin type-III domain-containing protein</fullName>
    </recommendedName>
</protein>
<keyword evidence="5" id="KW-1185">Reference proteome</keyword>
<feature type="chain" id="PRO_5019195316" description="Fibronectin type-III domain-containing protein" evidence="3">
    <location>
        <begin position="27"/>
        <end position="509"/>
    </location>
</feature>
<gene>
    <name evidence="4" type="ORF">CVT25_000192</name>
</gene>
<dbReference type="InParanoid" id="A0A409XQK9"/>
<evidence type="ECO:0000256" key="1">
    <source>
        <dbReference type="SAM" id="MobiDB-lite"/>
    </source>
</evidence>
<proteinExistence type="predicted"/>
<dbReference type="OrthoDB" id="2563021at2759"/>
<evidence type="ECO:0000256" key="2">
    <source>
        <dbReference type="SAM" id="Phobius"/>
    </source>
</evidence>
<dbReference type="EMBL" id="NHYD01000886">
    <property type="protein sequence ID" value="PPQ92991.1"/>
    <property type="molecule type" value="Genomic_DNA"/>
</dbReference>
<keyword evidence="2" id="KW-0812">Transmembrane</keyword>
<name>A0A409XQK9_PSICY</name>